<dbReference type="Gene3D" id="1.10.287.130">
    <property type="match status" value="1"/>
</dbReference>
<dbReference type="SUPFAM" id="SSF55874">
    <property type="entry name" value="ATPase domain of HSP90 chaperone/DNA topoisomerase II/histidine kinase"/>
    <property type="match status" value="1"/>
</dbReference>
<keyword evidence="7" id="KW-0547">Nucleotide-binding</keyword>
<dbReference type="PANTHER" id="PTHR45436:SF14">
    <property type="entry name" value="SENSOR PROTEIN QSEC"/>
    <property type="match status" value="1"/>
</dbReference>
<feature type="domain" description="Histidine kinase" evidence="13">
    <location>
        <begin position="237"/>
        <end position="446"/>
    </location>
</feature>
<dbReference type="SUPFAM" id="SSF47384">
    <property type="entry name" value="Homodimeric domain of signal transducing histidine kinase"/>
    <property type="match status" value="1"/>
</dbReference>
<dbReference type="InterPro" id="IPR050428">
    <property type="entry name" value="TCS_sensor_his_kinase"/>
</dbReference>
<keyword evidence="5" id="KW-0808">Transferase</keyword>
<dbReference type="Pfam" id="PF02518">
    <property type="entry name" value="HATPase_c"/>
    <property type="match status" value="1"/>
</dbReference>
<dbReference type="Gene3D" id="3.30.565.10">
    <property type="entry name" value="Histidine kinase-like ATPase, C-terminal domain"/>
    <property type="match status" value="1"/>
</dbReference>
<evidence type="ECO:0000256" key="3">
    <source>
        <dbReference type="ARBA" id="ARBA00012438"/>
    </source>
</evidence>
<keyword evidence="12" id="KW-0472">Membrane</keyword>
<dbReference type="PROSITE" id="PS50885">
    <property type="entry name" value="HAMP"/>
    <property type="match status" value="1"/>
</dbReference>
<evidence type="ECO:0000256" key="6">
    <source>
        <dbReference type="ARBA" id="ARBA00022692"/>
    </source>
</evidence>
<keyword evidence="9" id="KW-0067">ATP-binding</keyword>
<evidence type="ECO:0000256" key="1">
    <source>
        <dbReference type="ARBA" id="ARBA00000085"/>
    </source>
</evidence>
<keyword evidence="16" id="KW-1185">Reference proteome</keyword>
<keyword evidence="4" id="KW-0597">Phosphoprotein</keyword>
<dbReference type="InterPro" id="IPR003594">
    <property type="entry name" value="HATPase_dom"/>
</dbReference>
<organism evidence="15 16">
    <name type="scientific">Rhizobium wuzhouense</name>
    <dbReference type="NCBI Taxonomy" id="1986026"/>
    <lineage>
        <taxon>Bacteria</taxon>
        <taxon>Pseudomonadati</taxon>
        <taxon>Pseudomonadota</taxon>
        <taxon>Alphaproteobacteria</taxon>
        <taxon>Hyphomicrobiales</taxon>
        <taxon>Rhizobiaceae</taxon>
        <taxon>Rhizobium/Agrobacterium group</taxon>
        <taxon>Rhizobium</taxon>
    </lineage>
</organism>
<evidence type="ECO:0000256" key="4">
    <source>
        <dbReference type="ARBA" id="ARBA00022553"/>
    </source>
</evidence>
<comment type="catalytic activity">
    <reaction evidence="1">
        <text>ATP + protein L-histidine = ADP + protein N-phospho-L-histidine.</text>
        <dbReference type="EC" id="2.7.13.3"/>
    </reaction>
</comment>
<keyword evidence="11" id="KW-0902">Two-component regulatory system</keyword>
<dbReference type="GO" id="GO:0016301">
    <property type="term" value="F:kinase activity"/>
    <property type="evidence" value="ECO:0007669"/>
    <property type="project" value="UniProtKB-KW"/>
</dbReference>
<evidence type="ECO:0000256" key="9">
    <source>
        <dbReference type="ARBA" id="ARBA00022840"/>
    </source>
</evidence>
<dbReference type="InterPro" id="IPR036890">
    <property type="entry name" value="HATPase_C_sf"/>
</dbReference>
<evidence type="ECO:0000313" key="16">
    <source>
        <dbReference type="Proteomes" id="UP000247536"/>
    </source>
</evidence>
<comment type="caution">
    <text evidence="15">The sequence shown here is derived from an EMBL/GenBank/DDBJ whole genome shotgun (WGS) entry which is preliminary data.</text>
</comment>
<keyword evidence="6 12" id="KW-0812">Transmembrane</keyword>
<dbReference type="SMART" id="SM00388">
    <property type="entry name" value="HisKA"/>
    <property type="match status" value="1"/>
</dbReference>
<evidence type="ECO:0000259" key="14">
    <source>
        <dbReference type="PROSITE" id="PS50885"/>
    </source>
</evidence>
<evidence type="ECO:0000259" key="13">
    <source>
        <dbReference type="PROSITE" id="PS50109"/>
    </source>
</evidence>
<dbReference type="InterPro" id="IPR005467">
    <property type="entry name" value="His_kinase_dom"/>
</dbReference>
<dbReference type="PANTHER" id="PTHR45436">
    <property type="entry name" value="SENSOR HISTIDINE KINASE YKOH"/>
    <property type="match status" value="1"/>
</dbReference>
<keyword evidence="10 12" id="KW-1133">Transmembrane helix</keyword>
<evidence type="ECO:0000256" key="5">
    <source>
        <dbReference type="ARBA" id="ARBA00022679"/>
    </source>
</evidence>
<keyword evidence="8 15" id="KW-0418">Kinase</keyword>
<reference evidence="15 16" key="1">
    <citation type="submission" date="2018-06" db="EMBL/GenBank/DDBJ databases">
        <title>Rhizobium wuzhouense sp. nov., isolated from roots of Oryza officinalis.</title>
        <authorList>
            <person name="Yuan T."/>
        </authorList>
    </citation>
    <scope>NUCLEOTIDE SEQUENCE [LARGE SCALE GENOMIC DNA]</scope>
    <source>
        <strain evidence="15 16">W44</strain>
    </source>
</reference>
<evidence type="ECO:0000256" key="7">
    <source>
        <dbReference type="ARBA" id="ARBA00022741"/>
    </source>
</evidence>
<dbReference type="InterPro" id="IPR003660">
    <property type="entry name" value="HAMP_dom"/>
</dbReference>
<evidence type="ECO:0000256" key="12">
    <source>
        <dbReference type="SAM" id="Phobius"/>
    </source>
</evidence>
<evidence type="ECO:0000256" key="8">
    <source>
        <dbReference type="ARBA" id="ARBA00022777"/>
    </source>
</evidence>
<dbReference type="RefSeq" id="WP_110792838.1">
    <property type="nucleotide sequence ID" value="NZ_QJRY01000006.1"/>
</dbReference>
<dbReference type="SMART" id="SM00387">
    <property type="entry name" value="HATPase_c"/>
    <property type="match status" value="1"/>
</dbReference>
<gene>
    <name evidence="15" type="ORF">DMY87_17005</name>
</gene>
<protein>
    <recommendedName>
        <fullName evidence="3">histidine kinase</fullName>
        <ecNumber evidence="3">2.7.13.3</ecNumber>
    </recommendedName>
</protein>
<dbReference type="InterPro" id="IPR003661">
    <property type="entry name" value="HisK_dim/P_dom"/>
</dbReference>
<name>A0ABX5NQT9_9HYPH</name>
<dbReference type="PROSITE" id="PS50109">
    <property type="entry name" value="HIS_KIN"/>
    <property type="match status" value="1"/>
</dbReference>
<feature type="transmembrane region" description="Helical" evidence="12">
    <location>
        <begin position="155"/>
        <end position="176"/>
    </location>
</feature>
<evidence type="ECO:0000256" key="11">
    <source>
        <dbReference type="ARBA" id="ARBA00023012"/>
    </source>
</evidence>
<dbReference type="Pfam" id="PF00512">
    <property type="entry name" value="HisKA"/>
    <property type="match status" value="1"/>
</dbReference>
<comment type="subcellular location">
    <subcellularLocation>
        <location evidence="2">Membrane</location>
        <topology evidence="2">Multi-pass membrane protein</topology>
    </subcellularLocation>
</comment>
<dbReference type="CDD" id="cd00082">
    <property type="entry name" value="HisKA"/>
    <property type="match status" value="1"/>
</dbReference>
<evidence type="ECO:0000313" key="15">
    <source>
        <dbReference type="EMBL" id="PYB71890.1"/>
    </source>
</evidence>
<sequence length="446" mass="48972">MARKPASLSRTLTVSLAALLFGFWTIAVLLGISIMRDEFDEVFDSGLQETTERLVPLVVDDLFRREAREEPYRVVDPRPDIHDQYLTYQVRDASGRVLLHSNNVSAEPYGAPLVPGFFRDGDRRIFTVATVSDSLFVQVADSLDHRREATLESALALLLPIMILLPLGMLAIWWIVSRATAPVARLGDAISERSGANMAPIEMADLPAELAAIPGSINTLLERLAATLQAERDLSANSAHELRTPLAGALAQTELLVAELDDSAARARAVQVQSALRRLSAMAEKLLQLARADAGIGTATEPSDLFALFDFVLEDFVRSHPTVEIEVTRDRPQEAVLLPIDPDAFGIAFKNLLENAVKYGAEARPIKVSALAERRISVVNVVEGRLDEDVEQYRQRYRRGRTNQPGSGLGLAIVHRLMAQMNGRLKLRSHVANDGAAVFEAVLDFA</sequence>
<evidence type="ECO:0000256" key="10">
    <source>
        <dbReference type="ARBA" id="ARBA00022989"/>
    </source>
</evidence>
<accession>A0ABX5NQT9</accession>
<dbReference type="InterPro" id="IPR036097">
    <property type="entry name" value="HisK_dim/P_sf"/>
</dbReference>
<dbReference type="EMBL" id="QJRY01000006">
    <property type="protein sequence ID" value="PYB71890.1"/>
    <property type="molecule type" value="Genomic_DNA"/>
</dbReference>
<evidence type="ECO:0000256" key="2">
    <source>
        <dbReference type="ARBA" id="ARBA00004141"/>
    </source>
</evidence>
<dbReference type="EC" id="2.7.13.3" evidence="3"/>
<dbReference type="Proteomes" id="UP000247536">
    <property type="component" value="Unassembled WGS sequence"/>
</dbReference>
<feature type="domain" description="HAMP" evidence="14">
    <location>
        <begin position="177"/>
        <end position="229"/>
    </location>
</feature>
<feature type="transmembrane region" description="Helical" evidence="12">
    <location>
        <begin position="12"/>
        <end position="32"/>
    </location>
</feature>
<proteinExistence type="predicted"/>